<evidence type="ECO:0000256" key="3">
    <source>
        <dbReference type="ARBA" id="ARBA00022475"/>
    </source>
</evidence>
<keyword evidence="5 7" id="KW-1133">Transmembrane helix</keyword>
<dbReference type="InterPro" id="IPR000515">
    <property type="entry name" value="MetI-like"/>
</dbReference>
<dbReference type="EMBL" id="LWAJ01000241">
    <property type="protein sequence ID" value="KZL48472.1"/>
    <property type="molecule type" value="Genomic_DNA"/>
</dbReference>
<dbReference type="Pfam" id="PF00528">
    <property type="entry name" value="BPD_transp_1"/>
    <property type="match status" value="1"/>
</dbReference>
<comment type="caution">
    <text evidence="9">The sequence shown here is derived from an EMBL/GenBank/DDBJ whole genome shotgun (WGS) entry which is preliminary data.</text>
</comment>
<accession>A0A166IJB0</accession>
<feature type="transmembrane region" description="Helical" evidence="7">
    <location>
        <begin position="114"/>
        <end position="141"/>
    </location>
</feature>
<feature type="transmembrane region" description="Helical" evidence="7">
    <location>
        <begin position="68"/>
        <end position="93"/>
    </location>
</feature>
<dbReference type="GeneID" id="78018308"/>
<evidence type="ECO:0000256" key="7">
    <source>
        <dbReference type="RuleBase" id="RU363032"/>
    </source>
</evidence>
<dbReference type="Proteomes" id="UP000076555">
    <property type="component" value="Unassembled WGS sequence"/>
</dbReference>
<sequence>MLEKEAKLLNTKRVLFLLVVGAALIFSSRQSELNFPVLLQQGENMVEYVNAYFPPDFSDWDYYFSETVITISMGVWGTLMAAITAVPLSILASNNMCPIWVVQPTRRVLDAMRAINEIVFALIFVVAVGLGPFAGVLALFVNTTGVLGKLFSEAVESIEPGPVEGIRATGASHIQEVIYGVIPQVMPLWTSFTLYRFESNVRSASVLGIVGAGGIGVSLYQSFGSFQYQKVCAILIILVIATGLIDLLSAKVRRWLI</sequence>
<keyword evidence="6 7" id="KW-0472">Membrane</keyword>
<evidence type="ECO:0000256" key="1">
    <source>
        <dbReference type="ARBA" id="ARBA00004651"/>
    </source>
</evidence>
<gene>
    <name evidence="9" type="ORF">A2T98_17710</name>
</gene>
<evidence type="ECO:0000256" key="5">
    <source>
        <dbReference type="ARBA" id="ARBA00022989"/>
    </source>
</evidence>
<organism evidence="9 10">
    <name type="scientific">Nodularia spumigena CENA596</name>
    <dbReference type="NCBI Taxonomy" id="1819295"/>
    <lineage>
        <taxon>Bacteria</taxon>
        <taxon>Bacillati</taxon>
        <taxon>Cyanobacteriota</taxon>
        <taxon>Cyanophyceae</taxon>
        <taxon>Nostocales</taxon>
        <taxon>Nodulariaceae</taxon>
        <taxon>Nodularia</taxon>
    </lineage>
</organism>
<feature type="domain" description="ABC transmembrane type-1" evidence="8">
    <location>
        <begin position="67"/>
        <end position="249"/>
    </location>
</feature>
<dbReference type="NCBIfam" id="TIGR01097">
    <property type="entry name" value="PhnE"/>
    <property type="match status" value="1"/>
</dbReference>
<dbReference type="CDD" id="cd06261">
    <property type="entry name" value="TM_PBP2"/>
    <property type="match status" value="1"/>
</dbReference>
<keyword evidence="4 7" id="KW-0812">Transmembrane</keyword>
<evidence type="ECO:0000259" key="8">
    <source>
        <dbReference type="PROSITE" id="PS50928"/>
    </source>
</evidence>
<dbReference type="InterPro" id="IPR035906">
    <property type="entry name" value="MetI-like_sf"/>
</dbReference>
<dbReference type="Gene3D" id="1.10.3720.10">
    <property type="entry name" value="MetI-like"/>
    <property type="match status" value="1"/>
</dbReference>
<keyword evidence="2 7" id="KW-0813">Transport</keyword>
<dbReference type="PANTHER" id="PTHR30043:SF1">
    <property type="entry name" value="ABC TRANSPORT SYSTEM PERMEASE PROTEIN P69"/>
    <property type="match status" value="1"/>
</dbReference>
<feature type="transmembrane region" description="Helical" evidence="7">
    <location>
        <begin position="204"/>
        <end position="222"/>
    </location>
</feature>
<dbReference type="RefSeq" id="WP_006198976.1">
    <property type="nucleotide sequence ID" value="NZ_CAWMRI010000241.1"/>
</dbReference>
<dbReference type="PROSITE" id="PS50928">
    <property type="entry name" value="ABC_TM1"/>
    <property type="match status" value="1"/>
</dbReference>
<comment type="subcellular location">
    <subcellularLocation>
        <location evidence="1 7">Cell membrane</location>
        <topology evidence="1 7">Multi-pass membrane protein</topology>
    </subcellularLocation>
</comment>
<reference evidence="9 10" key="1">
    <citation type="submission" date="2016-04" db="EMBL/GenBank/DDBJ databases">
        <title>Draft Genome Assembly of the Bloom-forming Cyanobacterium Nodularia spumigena Strain CENA596 in Shrimp Production Ponds.</title>
        <authorList>
            <person name="Popin R.V."/>
            <person name="Rigonato J."/>
            <person name="Abreu V.A."/>
            <person name="Andreote A.P."/>
            <person name="Silveira S.B."/>
            <person name="Odebrecht C."/>
            <person name="Fiore M.F."/>
        </authorList>
    </citation>
    <scope>NUCLEOTIDE SEQUENCE [LARGE SCALE GENOMIC DNA]</scope>
    <source>
        <strain evidence="9 10">CENA596</strain>
    </source>
</reference>
<evidence type="ECO:0000313" key="10">
    <source>
        <dbReference type="Proteomes" id="UP000076555"/>
    </source>
</evidence>
<dbReference type="GO" id="GO:0005886">
    <property type="term" value="C:plasma membrane"/>
    <property type="evidence" value="ECO:0007669"/>
    <property type="project" value="UniProtKB-SubCell"/>
</dbReference>
<evidence type="ECO:0000256" key="4">
    <source>
        <dbReference type="ARBA" id="ARBA00022692"/>
    </source>
</evidence>
<dbReference type="InterPro" id="IPR005769">
    <property type="entry name" value="PhnE/PtxC"/>
</dbReference>
<proteinExistence type="inferred from homology"/>
<evidence type="ECO:0000313" key="9">
    <source>
        <dbReference type="EMBL" id="KZL48472.1"/>
    </source>
</evidence>
<keyword evidence="3" id="KW-1003">Cell membrane</keyword>
<dbReference type="OrthoDB" id="8557224at2"/>
<evidence type="ECO:0000256" key="2">
    <source>
        <dbReference type="ARBA" id="ARBA00022448"/>
    </source>
</evidence>
<protein>
    <submittedName>
        <fullName evidence="9">Phosphonate ABC transporter, permease protein PhnE</fullName>
    </submittedName>
</protein>
<name>A0A166IJB0_NODSP</name>
<comment type="similarity">
    <text evidence="7">Belongs to the binding-protein-dependent transport system permease family.</text>
</comment>
<dbReference type="SUPFAM" id="SSF161098">
    <property type="entry name" value="MetI-like"/>
    <property type="match status" value="1"/>
</dbReference>
<dbReference type="AlphaFoldDB" id="A0A166IJB0"/>
<feature type="transmembrane region" description="Helical" evidence="7">
    <location>
        <begin position="228"/>
        <end position="248"/>
    </location>
</feature>
<dbReference type="PANTHER" id="PTHR30043">
    <property type="entry name" value="PHOSPHONATES TRANSPORT SYSTEM PERMEASE PROTEIN"/>
    <property type="match status" value="1"/>
</dbReference>
<evidence type="ECO:0000256" key="6">
    <source>
        <dbReference type="ARBA" id="ARBA00023136"/>
    </source>
</evidence>
<dbReference type="GO" id="GO:0015416">
    <property type="term" value="F:ABC-type phosphonate transporter activity"/>
    <property type="evidence" value="ECO:0007669"/>
    <property type="project" value="InterPro"/>
</dbReference>